<evidence type="ECO:0000256" key="7">
    <source>
        <dbReference type="PROSITE-ProRule" id="PRU00042"/>
    </source>
</evidence>
<dbReference type="GO" id="GO:0005634">
    <property type="term" value="C:nucleus"/>
    <property type="evidence" value="ECO:0007669"/>
    <property type="project" value="UniProtKB-SubCell"/>
</dbReference>
<dbReference type="SMART" id="SM00355">
    <property type="entry name" value="ZnF_C2H2"/>
    <property type="match status" value="3"/>
</dbReference>
<evidence type="ECO:0000256" key="1">
    <source>
        <dbReference type="ARBA" id="ARBA00004123"/>
    </source>
</evidence>
<evidence type="ECO:0000259" key="9">
    <source>
        <dbReference type="PROSITE" id="PS50157"/>
    </source>
</evidence>
<feature type="domain" description="C2H2-type" evidence="9">
    <location>
        <begin position="265"/>
        <end position="292"/>
    </location>
</feature>
<dbReference type="InterPro" id="IPR036236">
    <property type="entry name" value="Znf_C2H2_sf"/>
</dbReference>
<feature type="compositionally biased region" description="Basic and acidic residues" evidence="8">
    <location>
        <begin position="121"/>
        <end position="134"/>
    </location>
</feature>
<gene>
    <name evidence="10" type="ORF">TTEB3V08_LOCUS929</name>
</gene>
<keyword evidence="6" id="KW-0539">Nucleus</keyword>
<dbReference type="AlphaFoldDB" id="A0A7R9FG49"/>
<keyword evidence="4 7" id="KW-0863">Zinc-finger</keyword>
<name>A0A7R9FG49_9NEOP</name>
<protein>
    <recommendedName>
        <fullName evidence="9">C2H2-type domain-containing protein</fullName>
    </recommendedName>
</protein>
<organism evidence="10">
    <name type="scientific">Timema tahoe</name>
    <dbReference type="NCBI Taxonomy" id="61484"/>
    <lineage>
        <taxon>Eukaryota</taxon>
        <taxon>Metazoa</taxon>
        <taxon>Ecdysozoa</taxon>
        <taxon>Arthropoda</taxon>
        <taxon>Hexapoda</taxon>
        <taxon>Insecta</taxon>
        <taxon>Pterygota</taxon>
        <taxon>Neoptera</taxon>
        <taxon>Polyneoptera</taxon>
        <taxon>Phasmatodea</taxon>
        <taxon>Timematodea</taxon>
        <taxon>Timematoidea</taxon>
        <taxon>Timematidae</taxon>
        <taxon>Timema</taxon>
    </lineage>
</organism>
<dbReference type="EMBL" id="OE000172">
    <property type="protein sequence ID" value="CAD7452757.1"/>
    <property type="molecule type" value="Genomic_DNA"/>
</dbReference>
<reference evidence="10" key="1">
    <citation type="submission" date="2020-11" db="EMBL/GenBank/DDBJ databases">
        <authorList>
            <person name="Tran Van P."/>
        </authorList>
    </citation>
    <scope>NUCLEOTIDE SEQUENCE</scope>
</reference>
<evidence type="ECO:0000256" key="4">
    <source>
        <dbReference type="ARBA" id="ARBA00022771"/>
    </source>
</evidence>
<feature type="domain" description="C2H2-type" evidence="9">
    <location>
        <begin position="293"/>
        <end position="320"/>
    </location>
</feature>
<feature type="domain" description="C2H2-type" evidence="9">
    <location>
        <begin position="236"/>
        <end position="263"/>
    </location>
</feature>
<evidence type="ECO:0000256" key="6">
    <source>
        <dbReference type="ARBA" id="ARBA00023242"/>
    </source>
</evidence>
<dbReference type="PROSITE" id="PS50157">
    <property type="entry name" value="ZINC_FINGER_C2H2_2"/>
    <property type="match status" value="3"/>
</dbReference>
<dbReference type="PROSITE" id="PS00028">
    <property type="entry name" value="ZINC_FINGER_C2H2_1"/>
    <property type="match status" value="2"/>
</dbReference>
<proteinExistence type="predicted"/>
<sequence length="339" mass="38432">MSRILFPAGMSELGAALEQVQRNLAPCLCHRLRCNRFGVTLLLVSLSHAALEQVQSNLAPRLCDRLRCNRSGATLFLYAPEIFWSSRTVERKWIRCVLVTALRSGTIINKMEDEQIRNDYVNHSENPNESKDCNEINGNNSSTNASVKSVTSSEDSEEPQYDDHGLEVITCCPIIKPEPDEDSDSTDNGENYSQDYQYSRQNSFELGKNGIEDNQSPVPIFFSSSLSKKPYVKVCYECDSCKKIFSHKSDLDAHKSSKEGCERLHSCRHCGRTFIMLRQLECHMRSHTGKNAYICNTCGLSFSFKKSLKTHSYLHKNEVFTCDCCGKKFLTPSNLKYVL</sequence>
<dbReference type="Pfam" id="PF00096">
    <property type="entry name" value="zf-C2H2"/>
    <property type="match status" value="1"/>
</dbReference>
<dbReference type="SUPFAM" id="SSF57667">
    <property type="entry name" value="beta-beta-alpha zinc fingers"/>
    <property type="match status" value="2"/>
</dbReference>
<comment type="subcellular location">
    <subcellularLocation>
        <location evidence="1">Nucleus</location>
    </subcellularLocation>
</comment>
<dbReference type="Gene3D" id="3.30.160.60">
    <property type="entry name" value="Classic Zinc Finger"/>
    <property type="match status" value="2"/>
</dbReference>
<dbReference type="PANTHER" id="PTHR24394">
    <property type="entry name" value="ZINC FINGER PROTEIN"/>
    <property type="match status" value="1"/>
</dbReference>
<feature type="compositionally biased region" description="Polar residues" evidence="8">
    <location>
        <begin position="136"/>
        <end position="153"/>
    </location>
</feature>
<evidence type="ECO:0000256" key="3">
    <source>
        <dbReference type="ARBA" id="ARBA00022737"/>
    </source>
</evidence>
<keyword evidence="3" id="KW-0677">Repeat</keyword>
<dbReference type="GO" id="GO:0000981">
    <property type="term" value="F:DNA-binding transcription factor activity, RNA polymerase II-specific"/>
    <property type="evidence" value="ECO:0007669"/>
    <property type="project" value="TreeGrafter"/>
</dbReference>
<keyword evidence="5" id="KW-0862">Zinc</keyword>
<dbReference type="PANTHER" id="PTHR24394:SF29">
    <property type="entry name" value="MYONEURIN"/>
    <property type="match status" value="1"/>
</dbReference>
<dbReference type="InterPro" id="IPR013087">
    <property type="entry name" value="Znf_C2H2_type"/>
</dbReference>
<evidence type="ECO:0000256" key="2">
    <source>
        <dbReference type="ARBA" id="ARBA00022723"/>
    </source>
</evidence>
<accession>A0A7R9FG49</accession>
<keyword evidence="2" id="KW-0479">Metal-binding</keyword>
<evidence type="ECO:0000313" key="10">
    <source>
        <dbReference type="EMBL" id="CAD7452757.1"/>
    </source>
</evidence>
<evidence type="ECO:0000256" key="5">
    <source>
        <dbReference type="ARBA" id="ARBA00022833"/>
    </source>
</evidence>
<dbReference type="GO" id="GO:0008270">
    <property type="term" value="F:zinc ion binding"/>
    <property type="evidence" value="ECO:0007669"/>
    <property type="project" value="UniProtKB-KW"/>
</dbReference>
<evidence type="ECO:0000256" key="8">
    <source>
        <dbReference type="SAM" id="MobiDB-lite"/>
    </source>
</evidence>
<dbReference type="Pfam" id="PF12874">
    <property type="entry name" value="zf-met"/>
    <property type="match status" value="1"/>
</dbReference>
<feature type="region of interest" description="Disordered" evidence="8">
    <location>
        <begin position="121"/>
        <end position="161"/>
    </location>
</feature>